<evidence type="ECO:0000313" key="4">
    <source>
        <dbReference type="EMBL" id="MFD2638967.1"/>
    </source>
</evidence>
<comment type="cofactor">
    <cofactor evidence="1">
        <name>Mg(2+)</name>
        <dbReference type="ChEBI" id="CHEBI:18420"/>
    </cofactor>
</comment>
<dbReference type="SUPFAM" id="SSF55811">
    <property type="entry name" value="Nudix"/>
    <property type="match status" value="1"/>
</dbReference>
<gene>
    <name evidence="4" type="ORF">ACFSW4_08840</name>
</gene>
<comment type="caution">
    <text evidence="4">The sequence shown here is derived from an EMBL/GenBank/DDBJ whole genome shotgun (WGS) entry which is preliminary data.</text>
</comment>
<dbReference type="CDD" id="cd18886">
    <property type="entry name" value="NUDIX_MutT_Nudt1"/>
    <property type="match status" value="1"/>
</dbReference>
<keyword evidence="5" id="KW-1185">Reference proteome</keyword>
<dbReference type="PROSITE" id="PS51462">
    <property type="entry name" value="NUDIX"/>
    <property type="match status" value="1"/>
</dbReference>
<reference evidence="5" key="1">
    <citation type="journal article" date="2019" name="Int. J. Syst. Evol. Microbiol.">
        <title>The Global Catalogue of Microorganisms (GCM) 10K type strain sequencing project: providing services to taxonomists for standard genome sequencing and annotation.</title>
        <authorList>
            <consortium name="The Broad Institute Genomics Platform"/>
            <consortium name="The Broad Institute Genome Sequencing Center for Infectious Disease"/>
            <person name="Wu L."/>
            <person name="Ma J."/>
        </authorList>
    </citation>
    <scope>NUCLEOTIDE SEQUENCE [LARGE SCALE GENOMIC DNA]</scope>
    <source>
        <strain evidence="5">TISTR 1571</strain>
    </source>
</reference>
<keyword evidence="2" id="KW-0378">Hydrolase</keyword>
<dbReference type="Proteomes" id="UP001597452">
    <property type="component" value="Unassembled WGS sequence"/>
</dbReference>
<dbReference type="RefSeq" id="WP_054751677.1">
    <property type="nucleotide sequence ID" value="NZ_JBHUMZ010000021.1"/>
</dbReference>
<organism evidence="4 5">
    <name type="scientific">Piscibacillus salipiscarius</name>
    <dbReference type="NCBI Taxonomy" id="299480"/>
    <lineage>
        <taxon>Bacteria</taxon>
        <taxon>Bacillati</taxon>
        <taxon>Bacillota</taxon>
        <taxon>Bacilli</taxon>
        <taxon>Bacillales</taxon>
        <taxon>Bacillaceae</taxon>
        <taxon>Piscibacillus</taxon>
    </lineage>
</organism>
<evidence type="ECO:0000259" key="3">
    <source>
        <dbReference type="PROSITE" id="PS51462"/>
    </source>
</evidence>
<protein>
    <submittedName>
        <fullName evidence="4">NUDIX domain-containing protein</fullName>
    </submittedName>
</protein>
<evidence type="ECO:0000313" key="5">
    <source>
        <dbReference type="Proteomes" id="UP001597452"/>
    </source>
</evidence>
<proteinExistence type="predicted"/>
<accession>A0ABW5QBA4</accession>
<feature type="domain" description="Nudix hydrolase" evidence="3">
    <location>
        <begin position="1"/>
        <end position="123"/>
    </location>
</feature>
<dbReference type="PANTHER" id="PTHR43046:SF14">
    <property type="entry name" value="MUTT_NUDIX FAMILY PROTEIN"/>
    <property type="match status" value="1"/>
</dbReference>
<name>A0ABW5QBA4_9BACI</name>
<dbReference type="EMBL" id="JBHUMZ010000021">
    <property type="protein sequence ID" value="MFD2638967.1"/>
    <property type="molecule type" value="Genomic_DNA"/>
</dbReference>
<dbReference type="InterPro" id="IPR000086">
    <property type="entry name" value="NUDIX_hydrolase_dom"/>
</dbReference>
<dbReference type="Pfam" id="PF00293">
    <property type="entry name" value="NUDIX"/>
    <property type="match status" value="1"/>
</dbReference>
<sequence>MQRVTNAVYIHDSKILMLKKPRRNWYVAPGGKMELGESITRAVKREYKEETGLSLLNPRLSSVFTFVMDEKEEWMMFTYVSHQADGNVLDHTPEGVLEWISVNDVLRLPMAEGDRTIIKHAINHPEYVLTGTFYYTDDFNLQKQIIDDQKDLLV</sequence>
<dbReference type="PANTHER" id="PTHR43046">
    <property type="entry name" value="GDP-MANNOSE MANNOSYL HYDROLASE"/>
    <property type="match status" value="1"/>
</dbReference>
<dbReference type="Gene3D" id="3.90.79.10">
    <property type="entry name" value="Nucleoside Triphosphate Pyrophosphohydrolase"/>
    <property type="match status" value="1"/>
</dbReference>
<evidence type="ECO:0000256" key="1">
    <source>
        <dbReference type="ARBA" id="ARBA00001946"/>
    </source>
</evidence>
<dbReference type="InterPro" id="IPR015797">
    <property type="entry name" value="NUDIX_hydrolase-like_dom_sf"/>
</dbReference>
<evidence type="ECO:0000256" key="2">
    <source>
        <dbReference type="ARBA" id="ARBA00022801"/>
    </source>
</evidence>